<gene>
    <name evidence="3" type="ORF">GCM10007932_14120</name>
</gene>
<organism evidence="3 4">
    <name type="scientific">Vibrio penaeicida</name>
    <dbReference type="NCBI Taxonomy" id="104609"/>
    <lineage>
        <taxon>Bacteria</taxon>
        <taxon>Pseudomonadati</taxon>
        <taxon>Pseudomonadota</taxon>
        <taxon>Gammaproteobacteria</taxon>
        <taxon>Vibrionales</taxon>
        <taxon>Vibrionaceae</taxon>
        <taxon>Vibrio</taxon>
    </lineage>
</organism>
<keyword evidence="4" id="KW-1185">Reference proteome</keyword>
<keyword evidence="2" id="KW-1133">Transmembrane helix</keyword>
<evidence type="ECO:0000256" key="2">
    <source>
        <dbReference type="SAM" id="Phobius"/>
    </source>
</evidence>
<dbReference type="SMART" id="SM00028">
    <property type="entry name" value="TPR"/>
    <property type="match status" value="4"/>
</dbReference>
<dbReference type="Gene3D" id="1.25.40.10">
    <property type="entry name" value="Tetratricopeptide repeat domain"/>
    <property type="match status" value="2"/>
</dbReference>
<feature type="compositionally biased region" description="Basic and acidic residues" evidence="1">
    <location>
        <begin position="183"/>
        <end position="193"/>
    </location>
</feature>
<reference evidence="4" key="1">
    <citation type="journal article" date="2019" name="Int. J. Syst. Evol. Microbiol.">
        <title>The Global Catalogue of Microorganisms (GCM) 10K type strain sequencing project: providing services to taxonomists for standard genome sequencing and annotation.</title>
        <authorList>
            <consortium name="The Broad Institute Genomics Platform"/>
            <consortium name="The Broad Institute Genome Sequencing Center for Infectious Disease"/>
            <person name="Wu L."/>
            <person name="Ma J."/>
        </authorList>
    </citation>
    <scope>NUCLEOTIDE SEQUENCE [LARGE SCALE GENOMIC DNA]</scope>
    <source>
        <strain evidence="4">NBRC 15640</strain>
    </source>
</reference>
<feature type="transmembrane region" description="Helical" evidence="2">
    <location>
        <begin position="35"/>
        <end position="54"/>
    </location>
</feature>
<dbReference type="InterPro" id="IPR011990">
    <property type="entry name" value="TPR-like_helical_dom_sf"/>
</dbReference>
<keyword evidence="2" id="KW-0812">Transmembrane</keyword>
<dbReference type="AlphaFoldDB" id="A0AAV5NN13"/>
<feature type="region of interest" description="Disordered" evidence="1">
    <location>
        <begin position="1"/>
        <end position="22"/>
    </location>
</feature>
<evidence type="ECO:0000313" key="3">
    <source>
        <dbReference type="EMBL" id="GLQ72052.1"/>
    </source>
</evidence>
<dbReference type="Pfam" id="PF14559">
    <property type="entry name" value="TPR_19"/>
    <property type="match status" value="1"/>
</dbReference>
<sequence length="425" mass="46451">MSVINKALSEMSDKKSPSGRIEKVDVSPVKKRPQAIWAVLFIALLIAGGSWFTLSQSTSEQEIAQIPEKRNLDNASDSAKPVTTVVTMEVASPTQQTVSESVANIYQDQAVEDPEALISSAVSDAVQVASNESEKSIGEPKSAPKPIAEQVVKAEKKQIIKKAEAPTAVASKNAITPQKQLTSKKEVKTEKAPKVQLANASSIAETDTFELPPQPITDGEMAIQQVELTPQQLADKSLSRAKKSLDANDFDGAIKGYQSALRYVPKDEVVRKKLAALYYGRGNVRQSLEVLQKGIVLNRDSQVLRLAAMNILVKEGINEAALGVLEHLPPNPEQDYLAARAGLAQQLKNYPIALESYQMLVRRDKDNGKWWLGLGIQQERSAQYSQAKASYQKALNRVGLSAQTNSFIRERIAYINDREASSNAD</sequence>
<accession>A0AAV5NN13</accession>
<evidence type="ECO:0000256" key="1">
    <source>
        <dbReference type="SAM" id="MobiDB-lite"/>
    </source>
</evidence>
<dbReference type="SUPFAM" id="SSF48452">
    <property type="entry name" value="TPR-like"/>
    <property type="match status" value="1"/>
</dbReference>
<comment type="caution">
    <text evidence="3">The sequence shown here is derived from an EMBL/GenBank/DDBJ whole genome shotgun (WGS) entry which is preliminary data.</text>
</comment>
<dbReference type="RefSeq" id="WP_126607999.1">
    <property type="nucleotide sequence ID" value="NZ_AP025144.1"/>
</dbReference>
<feature type="compositionally biased region" description="Basic and acidic residues" evidence="1">
    <location>
        <begin position="11"/>
        <end position="22"/>
    </location>
</feature>
<proteinExistence type="predicted"/>
<keyword evidence="2" id="KW-0472">Membrane</keyword>
<dbReference type="InterPro" id="IPR019734">
    <property type="entry name" value="TPR_rpt"/>
</dbReference>
<protein>
    <submittedName>
        <fullName evidence="3">MSHA biogenesis protein MshN</fullName>
    </submittedName>
</protein>
<evidence type="ECO:0000313" key="4">
    <source>
        <dbReference type="Proteomes" id="UP001156690"/>
    </source>
</evidence>
<name>A0AAV5NN13_9VIBR</name>
<dbReference type="EMBL" id="BSNX01000011">
    <property type="protein sequence ID" value="GLQ72052.1"/>
    <property type="molecule type" value="Genomic_DNA"/>
</dbReference>
<feature type="region of interest" description="Disordered" evidence="1">
    <location>
        <begin position="167"/>
        <end position="216"/>
    </location>
</feature>
<dbReference type="Proteomes" id="UP001156690">
    <property type="component" value="Unassembled WGS sequence"/>
</dbReference>